<organism evidence="4 6">
    <name type="scientific">Roseibium polysiphoniae</name>
    <dbReference type="NCBI Taxonomy" id="2571221"/>
    <lineage>
        <taxon>Bacteria</taxon>
        <taxon>Pseudomonadati</taxon>
        <taxon>Pseudomonadota</taxon>
        <taxon>Alphaproteobacteria</taxon>
        <taxon>Hyphomicrobiales</taxon>
        <taxon>Stappiaceae</taxon>
        <taxon>Roseibium</taxon>
    </lineage>
</organism>
<reference evidence="4" key="1">
    <citation type="submission" date="2018-08" db="EMBL/GenBank/DDBJ databases">
        <authorList>
            <person name="Jin W."/>
            <person name="Wang H."/>
            <person name="Yang Y."/>
            <person name="Li M."/>
            <person name="Liu J."/>
        </authorList>
    </citation>
    <scope>NUCLEOTIDE SEQUENCE</scope>
    <source>
        <strain evidence="4">AESS21</strain>
    </source>
</reference>
<feature type="domain" description="Pilus formation protein N-terminal" evidence="2">
    <location>
        <begin position="29"/>
        <end position="97"/>
    </location>
</feature>
<dbReference type="AlphaFoldDB" id="A0A927KE52"/>
<evidence type="ECO:0000256" key="1">
    <source>
        <dbReference type="SAM" id="SignalP"/>
    </source>
</evidence>
<evidence type="ECO:0000313" key="4">
    <source>
        <dbReference type="EMBL" id="MBS8262497.1"/>
    </source>
</evidence>
<accession>A0A927KE52</accession>
<reference evidence="4" key="3">
    <citation type="journal article" date="2021" name="Microorganisms">
        <title>Bacterial Dimethylsulfoniopropionate Biosynthesis in the East China Sea.</title>
        <authorList>
            <person name="Liu J."/>
            <person name="Zhang Y."/>
            <person name="Liu J."/>
            <person name="Zhong H."/>
            <person name="Williams B.T."/>
            <person name="Zheng Y."/>
            <person name="Curson A.R.J."/>
            <person name="Sun C."/>
            <person name="Sun H."/>
            <person name="Song D."/>
            <person name="Wagner Mackenzie B."/>
            <person name="Bermejo Martinez A."/>
            <person name="Todd J.D."/>
            <person name="Zhang X.H."/>
        </authorList>
    </citation>
    <scope>NUCLEOTIDE SEQUENCE</scope>
    <source>
        <strain evidence="4">AESS21</strain>
    </source>
</reference>
<dbReference type="Proteomes" id="UP000615687">
    <property type="component" value="Unassembled WGS sequence"/>
</dbReference>
<protein>
    <submittedName>
        <fullName evidence="3 4">Pilus assembly protein</fullName>
    </submittedName>
</protein>
<dbReference type="RefSeq" id="WP_192110761.1">
    <property type="nucleotide sequence ID" value="NZ_JACYXJ010000007.1"/>
</dbReference>
<sequence>MTMDFSMLKRMCICAVLTLSGQAATSEEAVVSVIVDRAKVFRIDEPASTVIVGNPFIADVSMHDRYTVVVTGKAYGSTNLVILDDANKPIIDEVIIVKASGENTVSVTRNSARTTYSCAPVCEPTLRMGDSEEAFASAAQQSTTRNDLAVQAAGGSN</sequence>
<name>A0A927KE52_9HYPH</name>
<dbReference type="InterPro" id="IPR032789">
    <property type="entry name" value="T2SS-T3SS_pil_N"/>
</dbReference>
<comment type="caution">
    <text evidence="4">The sequence shown here is derived from an EMBL/GenBank/DDBJ whole genome shotgun (WGS) entry which is preliminary data.</text>
</comment>
<dbReference type="Proteomes" id="UP000705379">
    <property type="component" value="Unassembled WGS sequence"/>
</dbReference>
<evidence type="ECO:0000313" key="6">
    <source>
        <dbReference type="Proteomes" id="UP000705379"/>
    </source>
</evidence>
<feature type="signal peptide" evidence="1">
    <location>
        <begin position="1"/>
        <end position="23"/>
    </location>
</feature>
<keyword evidence="5" id="KW-1185">Reference proteome</keyword>
<evidence type="ECO:0000259" key="2">
    <source>
        <dbReference type="Pfam" id="PF13629"/>
    </source>
</evidence>
<dbReference type="Pfam" id="PF13629">
    <property type="entry name" value="T2SS-T3SS_pil_N"/>
    <property type="match status" value="1"/>
</dbReference>
<proteinExistence type="predicted"/>
<evidence type="ECO:0000313" key="5">
    <source>
        <dbReference type="Proteomes" id="UP000615687"/>
    </source>
</evidence>
<feature type="chain" id="PRO_5037778868" evidence="1">
    <location>
        <begin position="24"/>
        <end position="157"/>
    </location>
</feature>
<gene>
    <name evidence="4" type="ORF">DYI23_19890</name>
    <name evidence="3" type="ORF">IG617_18660</name>
</gene>
<evidence type="ECO:0000313" key="3">
    <source>
        <dbReference type="EMBL" id="MBD8878322.1"/>
    </source>
</evidence>
<keyword evidence="1" id="KW-0732">Signal</keyword>
<dbReference type="EMBL" id="QTKU01000005">
    <property type="protein sequence ID" value="MBS8262497.1"/>
    <property type="molecule type" value="Genomic_DNA"/>
</dbReference>
<dbReference type="EMBL" id="JACYXJ010000007">
    <property type="protein sequence ID" value="MBD8878322.1"/>
    <property type="molecule type" value="Genomic_DNA"/>
</dbReference>
<reference evidence="3 5" key="2">
    <citation type="submission" date="2020-09" db="EMBL/GenBank/DDBJ databases">
        <title>The genome sequence of type strain Labrenzia polysiphoniae KACC 19711.</title>
        <authorList>
            <person name="Liu Y."/>
        </authorList>
    </citation>
    <scope>NUCLEOTIDE SEQUENCE [LARGE SCALE GENOMIC DNA]</scope>
    <source>
        <strain evidence="3 5">KACC 19711</strain>
    </source>
</reference>